<dbReference type="PROSITE" id="PS51671">
    <property type="entry name" value="ACT"/>
    <property type="match status" value="2"/>
</dbReference>
<evidence type="ECO:0000313" key="2">
    <source>
        <dbReference type="EMBL" id="GFM38490.1"/>
    </source>
</evidence>
<protein>
    <recommendedName>
        <fullName evidence="1">ACT domain-containing protein</fullName>
    </recommendedName>
</protein>
<dbReference type="PANTHER" id="PTHR34875:SF6">
    <property type="entry name" value="UPF0237 PROTEIN MJ1558"/>
    <property type="match status" value="1"/>
</dbReference>
<dbReference type="SUPFAM" id="SSF55021">
    <property type="entry name" value="ACT-like"/>
    <property type="match status" value="2"/>
</dbReference>
<dbReference type="Gene3D" id="3.30.70.260">
    <property type="match status" value="2"/>
</dbReference>
<dbReference type="Proteomes" id="UP000503820">
    <property type="component" value="Unassembled WGS sequence"/>
</dbReference>
<comment type="caution">
    <text evidence="2">The sequence shown here is derived from an EMBL/GenBank/DDBJ whole genome shotgun (WGS) entry which is preliminary data.</text>
</comment>
<keyword evidence="3" id="KW-1185">Reference proteome</keyword>
<dbReference type="InterPro" id="IPR050990">
    <property type="entry name" value="UPF0237/GcvR_regulator"/>
</dbReference>
<feature type="domain" description="ACT" evidence="1">
    <location>
        <begin position="96"/>
        <end position="173"/>
    </location>
</feature>
<name>A0A7J0BXS1_9BACT</name>
<dbReference type="Pfam" id="PF13740">
    <property type="entry name" value="ACT_6"/>
    <property type="match status" value="2"/>
</dbReference>
<evidence type="ECO:0000313" key="3">
    <source>
        <dbReference type="Proteomes" id="UP000503820"/>
    </source>
</evidence>
<accession>A0A7J0BXS1</accession>
<sequence>MYKAVVSFLGRDCPGIVHAVSSLMTELDCNIDEVSQTILHSEFAAILIVDVPKALALETLHAKLEAGLKTRNVDLAVTTRLFDGVKWNDGAAEPFVVTVDGPDRPGLISGITGVFARNKVNIENLKAVMPGGKSNGQALIVYEVALPHHVDPAALRAELRAAADVLQVRVGMQHRDIFEAVHRVQPV</sequence>
<evidence type="ECO:0000259" key="1">
    <source>
        <dbReference type="PROSITE" id="PS51671"/>
    </source>
</evidence>
<reference evidence="2 3" key="1">
    <citation type="submission" date="2020-05" db="EMBL/GenBank/DDBJ databases">
        <title>Draft genome sequence of Desulfovibrio psychrotolerans JS1T.</title>
        <authorList>
            <person name="Ueno A."/>
            <person name="Tamazawa S."/>
            <person name="Tamamura S."/>
            <person name="Murakami T."/>
            <person name="Kiyama T."/>
            <person name="Inomata H."/>
            <person name="Amano Y."/>
            <person name="Miyakawa K."/>
            <person name="Tamaki H."/>
            <person name="Naganuma T."/>
            <person name="Kaneko K."/>
        </authorList>
    </citation>
    <scope>NUCLEOTIDE SEQUENCE [LARGE SCALE GENOMIC DNA]</scope>
    <source>
        <strain evidence="2 3">JS1</strain>
    </source>
</reference>
<proteinExistence type="predicted"/>
<dbReference type="InterPro" id="IPR045865">
    <property type="entry name" value="ACT-like_dom_sf"/>
</dbReference>
<organism evidence="2 3">
    <name type="scientific">Desulfovibrio psychrotolerans</name>
    <dbReference type="NCBI Taxonomy" id="415242"/>
    <lineage>
        <taxon>Bacteria</taxon>
        <taxon>Pseudomonadati</taxon>
        <taxon>Thermodesulfobacteriota</taxon>
        <taxon>Desulfovibrionia</taxon>
        <taxon>Desulfovibrionales</taxon>
        <taxon>Desulfovibrionaceae</taxon>
        <taxon>Desulfovibrio</taxon>
    </lineage>
</organism>
<dbReference type="RefSeq" id="WP_174411106.1">
    <property type="nucleotide sequence ID" value="NZ_BLVP01000043.1"/>
</dbReference>
<gene>
    <name evidence="2" type="ORF">DSM19430T_31740</name>
</gene>
<dbReference type="PANTHER" id="PTHR34875">
    <property type="entry name" value="UPF0237 PROTEIN MJ1558"/>
    <property type="match status" value="1"/>
</dbReference>
<dbReference type="AlphaFoldDB" id="A0A7J0BXS1"/>
<dbReference type="InterPro" id="IPR002912">
    <property type="entry name" value="ACT_dom"/>
</dbReference>
<feature type="domain" description="ACT" evidence="1">
    <location>
        <begin position="5"/>
        <end position="84"/>
    </location>
</feature>
<dbReference type="EMBL" id="BLVP01000043">
    <property type="protein sequence ID" value="GFM38490.1"/>
    <property type="molecule type" value="Genomic_DNA"/>
</dbReference>